<dbReference type="EMBL" id="WJXW01000007">
    <property type="protein sequence ID" value="KAF9734278.1"/>
    <property type="molecule type" value="Genomic_DNA"/>
</dbReference>
<accession>A0A9P6GFS7</accession>
<organism evidence="2 3">
    <name type="scientific">Paraphaeosphaeria minitans</name>
    <dbReference type="NCBI Taxonomy" id="565426"/>
    <lineage>
        <taxon>Eukaryota</taxon>
        <taxon>Fungi</taxon>
        <taxon>Dikarya</taxon>
        <taxon>Ascomycota</taxon>
        <taxon>Pezizomycotina</taxon>
        <taxon>Dothideomycetes</taxon>
        <taxon>Pleosporomycetidae</taxon>
        <taxon>Pleosporales</taxon>
        <taxon>Massarineae</taxon>
        <taxon>Didymosphaeriaceae</taxon>
        <taxon>Paraphaeosphaeria</taxon>
    </lineage>
</organism>
<feature type="domain" description="Aminoglycoside phosphotransferase" evidence="1">
    <location>
        <begin position="62"/>
        <end position="250"/>
    </location>
</feature>
<protein>
    <recommendedName>
        <fullName evidence="1">Aminoglycoside phosphotransferase domain-containing protein</fullName>
    </recommendedName>
</protein>
<proteinExistence type="predicted"/>
<sequence length="357" mass="40104">MGPNLRNSFWSRMGLTDTDHDVCVSAVRELYPECTVDEFADQGYCSFTLSVSPPLSSSGSSGAYIVQLRPAQHALDGDVAEAARRTYGALAPRMRRLECSELPGGLRAVEMERLAGTPLAKVEVGGGSWERQVRLVESFARLVARGWSAAVAFTDTWRCSRADTPTEGLWLEEHCTGKVGRVILLKLRKLAMELPDEALRARVRDTIARLLDIEDYPVVLNHGDMIPSNILVDEETWAVSGLVDWAEAEMLPFGTCLYGLEYLLGGFEPMFSVDRTRTEPLWRYRQGSDFLRGRFWQTLKEERPKIEESIEELQCMRDVGVLLWFGYAWDEGAIDRVVNETDDAHETACLRAFLDVG</sequence>
<dbReference type="Pfam" id="PF01636">
    <property type="entry name" value="APH"/>
    <property type="match status" value="1"/>
</dbReference>
<dbReference type="Gene3D" id="3.90.1200.10">
    <property type="match status" value="1"/>
</dbReference>
<comment type="caution">
    <text evidence="2">The sequence shown here is derived from an EMBL/GenBank/DDBJ whole genome shotgun (WGS) entry which is preliminary data.</text>
</comment>
<dbReference type="Proteomes" id="UP000756921">
    <property type="component" value="Unassembled WGS sequence"/>
</dbReference>
<evidence type="ECO:0000313" key="3">
    <source>
        <dbReference type="Proteomes" id="UP000756921"/>
    </source>
</evidence>
<name>A0A9P6GFS7_9PLEO</name>
<evidence type="ECO:0000259" key="1">
    <source>
        <dbReference type="Pfam" id="PF01636"/>
    </source>
</evidence>
<gene>
    <name evidence="2" type="ORF">PMIN01_07181</name>
</gene>
<dbReference type="InterPro" id="IPR002575">
    <property type="entry name" value="Aminoglycoside_PTrfase"/>
</dbReference>
<keyword evidence="3" id="KW-1185">Reference proteome</keyword>
<dbReference type="SUPFAM" id="SSF56112">
    <property type="entry name" value="Protein kinase-like (PK-like)"/>
    <property type="match status" value="1"/>
</dbReference>
<evidence type="ECO:0000313" key="2">
    <source>
        <dbReference type="EMBL" id="KAF9734278.1"/>
    </source>
</evidence>
<dbReference type="InterPro" id="IPR011009">
    <property type="entry name" value="Kinase-like_dom_sf"/>
</dbReference>
<dbReference type="AlphaFoldDB" id="A0A9P6GFS7"/>
<reference evidence="2" key="1">
    <citation type="journal article" date="2020" name="Mol. Plant Microbe Interact.">
        <title>Genome Sequence of the Biocontrol Agent Coniothyrium minitans strain Conio (IMI 134523).</title>
        <authorList>
            <person name="Patel D."/>
            <person name="Shittu T.A."/>
            <person name="Baroncelli R."/>
            <person name="Muthumeenakshi S."/>
            <person name="Osborne T.H."/>
            <person name="Janganan T.K."/>
            <person name="Sreenivasaprasad S."/>
        </authorList>
    </citation>
    <scope>NUCLEOTIDE SEQUENCE</scope>
    <source>
        <strain evidence="2">Conio</strain>
    </source>
</reference>
<dbReference type="OrthoDB" id="5598852at2759"/>